<dbReference type="Pfam" id="PF05670">
    <property type="entry name" value="NFACT-R_1"/>
    <property type="match status" value="1"/>
</dbReference>
<dbReference type="PANTHER" id="PTHR15239">
    <property type="entry name" value="NUCLEAR EXPORT MEDIATOR FACTOR NEMF"/>
    <property type="match status" value="1"/>
</dbReference>
<feature type="compositionally biased region" description="Polar residues" evidence="1">
    <location>
        <begin position="45"/>
        <end position="56"/>
    </location>
</feature>
<evidence type="ECO:0000313" key="3">
    <source>
        <dbReference type="EMBL" id="CEM41329.1"/>
    </source>
</evidence>
<dbReference type="PANTHER" id="PTHR15239:SF6">
    <property type="entry name" value="RIBOSOME QUALITY CONTROL COMPLEX SUBUNIT NEMF"/>
    <property type="match status" value="1"/>
</dbReference>
<dbReference type="InterPro" id="IPR051608">
    <property type="entry name" value="RQC_Subunit_NEMF"/>
</dbReference>
<dbReference type="InterPro" id="IPR008532">
    <property type="entry name" value="NFACT_RNA-bd"/>
</dbReference>
<evidence type="ECO:0000256" key="1">
    <source>
        <dbReference type="SAM" id="MobiDB-lite"/>
    </source>
</evidence>
<dbReference type="GO" id="GO:1990116">
    <property type="term" value="P:ribosome-associated ubiquitin-dependent protein catabolic process"/>
    <property type="evidence" value="ECO:0007669"/>
    <property type="project" value="TreeGrafter"/>
</dbReference>
<accession>A0A0G4HBH6</accession>
<dbReference type="GO" id="GO:0000049">
    <property type="term" value="F:tRNA binding"/>
    <property type="evidence" value="ECO:0007669"/>
    <property type="project" value="TreeGrafter"/>
</dbReference>
<reference evidence="3" key="1">
    <citation type="submission" date="2014-11" db="EMBL/GenBank/DDBJ databases">
        <authorList>
            <person name="Otto D Thomas"/>
            <person name="Naeem Raeece"/>
        </authorList>
    </citation>
    <scope>NUCLEOTIDE SEQUENCE</scope>
</reference>
<feature type="region of interest" description="Disordered" evidence="1">
    <location>
        <begin position="39"/>
        <end position="83"/>
    </location>
</feature>
<feature type="domain" description="NFACT RNA-binding" evidence="2">
    <location>
        <begin position="208"/>
        <end position="309"/>
    </location>
</feature>
<organism evidence="3">
    <name type="scientific">Chromera velia CCMP2878</name>
    <dbReference type="NCBI Taxonomy" id="1169474"/>
    <lineage>
        <taxon>Eukaryota</taxon>
        <taxon>Sar</taxon>
        <taxon>Alveolata</taxon>
        <taxon>Colpodellida</taxon>
        <taxon>Chromeraceae</taxon>
        <taxon>Chromera</taxon>
    </lineage>
</organism>
<dbReference type="GO" id="GO:0072344">
    <property type="term" value="P:rescue of stalled ribosome"/>
    <property type="evidence" value="ECO:0007669"/>
    <property type="project" value="TreeGrafter"/>
</dbReference>
<sequence length="347" mass="38028">MGFVCAPISVSSLFRTADASFAFVCPSFVHLGKTIRESSAPGLGTASNSHAVSSRPSRTKVQKVSLQAEKSPSIPAEQPQREAVSWDLPGLKKEADRHFMRVLKKIDKANQRLTRLRSLENEVTGNSPDDMTEADVETLLQELHTRREALVELKEGLQKIKKPTNPSFEPLVDLAQSLGVSDTPPERPPPKPKKKKQPPAGPRLPYTSFTSFDGIEIRVGRRADDNDVLSTNPQYRDGADWWMHTAGCPGSHVVIRSHDDSLPRQFPETLLDAAALAVKNSKAKNAGGRQTVSLVRCRQVKKPAGAKPGLVQLNGSVASVKVDIVKEAGRLLRLESQIMRQNQTNEA</sequence>
<evidence type="ECO:0000259" key="2">
    <source>
        <dbReference type="Pfam" id="PF05670"/>
    </source>
</evidence>
<gene>
    <name evidence="3" type="ORF">Cvel_6193</name>
</gene>
<proteinExistence type="predicted"/>
<dbReference type="VEuPathDB" id="CryptoDB:Cvel_6193"/>
<dbReference type="EMBL" id="CDMZ01002213">
    <property type="protein sequence ID" value="CEM41329.1"/>
    <property type="molecule type" value="Genomic_DNA"/>
</dbReference>
<feature type="region of interest" description="Disordered" evidence="1">
    <location>
        <begin position="178"/>
        <end position="207"/>
    </location>
</feature>
<dbReference type="GO" id="GO:1990112">
    <property type="term" value="C:RQC complex"/>
    <property type="evidence" value="ECO:0007669"/>
    <property type="project" value="TreeGrafter"/>
</dbReference>
<protein>
    <recommendedName>
        <fullName evidence="2">NFACT RNA-binding domain-containing protein</fullName>
    </recommendedName>
</protein>
<name>A0A0G4HBH6_9ALVE</name>
<dbReference type="GO" id="GO:0043023">
    <property type="term" value="F:ribosomal large subunit binding"/>
    <property type="evidence" value="ECO:0007669"/>
    <property type="project" value="TreeGrafter"/>
</dbReference>
<dbReference type="AlphaFoldDB" id="A0A0G4HBH6"/>